<reference evidence="1 2" key="1">
    <citation type="submission" date="2007-03" db="EMBL/GenBank/DDBJ databases">
        <authorList>
            <person name="Fulton L."/>
            <person name="Clifton S."/>
            <person name="Fulton B."/>
            <person name="Xu J."/>
            <person name="Minx P."/>
            <person name="Pepin K.H."/>
            <person name="Johnson M."/>
            <person name="Thiruvilangam P."/>
            <person name="Bhonagiri V."/>
            <person name="Nash W.E."/>
            <person name="Mardis E.R."/>
            <person name="Wilson R.K."/>
        </authorList>
    </citation>
    <scope>NUCLEOTIDE SEQUENCE [LARGE SCALE GENOMIC DNA]</scope>
    <source>
        <strain evidence="1 2">ATCC 29174</strain>
    </source>
</reference>
<comment type="caution">
    <text evidence="1">The sequence shown here is derived from an EMBL/GenBank/DDBJ whole genome shotgun (WGS) entry which is preliminary data.</text>
</comment>
<sequence>MLKYNIEVKVWSEKNLTKCVAAAQGDEAYL</sequence>
<evidence type="ECO:0000313" key="2">
    <source>
        <dbReference type="Proteomes" id="UP000006002"/>
    </source>
</evidence>
<reference evidence="1 2" key="2">
    <citation type="submission" date="2007-04" db="EMBL/GenBank/DDBJ databases">
        <title>Draft genome sequence of Ruminococcus obeum (ATCC 29174).</title>
        <authorList>
            <person name="Sudarsanam P."/>
            <person name="Ley R."/>
            <person name="Guruge J."/>
            <person name="Turnbaugh P.J."/>
            <person name="Mahowald M."/>
            <person name="Liep D."/>
            <person name="Gordon J."/>
        </authorList>
    </citation>
    <scope>NUCLEOTIDE SEQUENCE [LARGE SCALE GENOMIC DNA]</scope>
    <source>
        <strain evidence="1 2">ATCC 29174</strain>
    </source>
</reference>
<name>A5ZNK6_9FIRM</name>
<dbReference type="EMBL" id="AAVO02000002">
    <property type="protein sequence ID" value="EDM88452.1"/>
    <property type="molecule type" value="Genomic_DNA"/>
</dbReference>
<protein>
    <submittedName>
        <fullName evidence="1">Uncharacterized protein</fullName>
    </submittedName>
</protein>
<dbReference type="HOGENOM" id="CLU_3402352_0_0_9"/>
<accession>A5ZNK6</accession>
<organism evidence="1 2">
    <name type="scientific">Blautia obeum ATCC 29174</name>
    <dbReference type="NCBI Taxonomy" id="411459"/>
    <lineage>
        <taxon>Bacteria</taxon>
        <taxon>Bacillati</taxon>
        <taxon>Bacillota</taxon>
        <taxon>Clostridia</taxon>
        <taxon>Lachnospirales</taxon>
        <taxon>Lachnospiraceae</taxon>
        <taxon>Blautia</taxon>
    </lineage>
</organism>
<dbReference type="AlphaFoldDB" id="A5ZNK6"/>
<proteinExistence type="predicted"/>
<dbReference type="Proteomes" id="UP000006002">
    <property type="component" value="Unassembled WGS sequence"/>
</dbReference>
<evidence type="ECO:0000313" key="1">
    <source>
        <dbReference type="EMBL" id="EDM88452.1"/>
    </source>
</evidence>
<gene>
    <name evidence="1" type="ORF">RUMOBE_00573</name>
</gene>